<sequence>MRKVAVMFVLFVSVAIASMSAISEKQSAAQQVAVGCGYVAGETEGGASGAWNTAAETLGATAAGMAINGAYHAYATTTNPVGWGYWAVTACVGL</sequence>
<dbReference type="AlphaFoldDB" id="A0A8E2A297"/>
<protein>
    <recommendedName>
        <fullName evidence="4">Bacteriocin</fullName>
    </recommendedName>
</protein>
<evidence type="ECO:0008006" key="4">
    <source>
        <dbReference type="Google" id="ProtNLM"/>
    </source>
</evidence>
<keyword evidence="1" id="KW-0732">Signal</keyword>
<gene>
    <name evidence="2" type="ORF">F5613_002243</name>
</gene>
<feature type="signal peptide" evidence="1">
    <location>
        <begin position="1"/>
        <end position="17"/>
    </location>
</feature>
<keyword evidence="3" id="KW-1185">Reference proteome</keyword>
<proteinExistence type="predicted"/>
<reference evidence="2 3" key="1">
    <citation type="submission" date="2020-07" db="EMBL/GenBank/DDBJ databases">
        <title>Genomic Encyclopedia of Type Strains, Phase IV (KMG-IV): sequencing the most valuable type-strain genomes for metagenomic binning, comparative biology and taxonomic classification.</title>
        <authorList>
            <person name="Goeker M."/>
        </authorList>
    </citation>
    <scope>NUCLEOTIDE SEQUENCE [LARGE SCALE GENOMIC DNA]</scope>
    <source>
        <strain evidence="2 3">DSM 23697</strain>
    </source>
</reference>
<evidence type="ECO:0000256" key="1">
    <source>
        <dbReference type="SAM" id="SignalP"/>
    </source>
</evidence>
<evidence type="ECO:0000313" key="3">
    <source>
        <dbReference type="Proteomes" id="UP000574332"/>
    </source>
</evidence>
<comment type="caution">
    <text evidence="2">The sequence shown here is derived from an EMBL/GenBank/DDBJ whole genome shotgun (WGS) entry which is preliminary data.</text>
</comment>
<dbReference type="EMBL" id="JACCCY010000003">
    <property type="protein sequence ID" value="NYI50113.1"/>
    <property type="molecule type" value="Genomic_DNA"/>
</dbReference>
<evidence type="ECO:0000313" key="2">
    <source>
        <dbReference type="EMBL" id="NYI50113.1"/>
    </source>
</evidence>
<accession>A0A8E2A297</accession>
<feature type="chain" id="PRO_5034082141" description="Bacteriocin" evidence="1">
    <location>
        <begin position="18"/>
        <end position="94"/>
    </location>
</feature>
<dbReference type="RefSeq" id="WP_179399754.1">
    <property type="nucleotide sequence ID" value="NZ_JACCCY010000003.1"/>
</dbReference>
<dbReference type="Proteomes" id="UP000574332">
    <property type="component" value="Unassembled WGS sequence"/>
</dbReference>
<organism evidence="2 3">
    <name type="scientific">Macellibacteroides fermentans</name>
    <dbReference type="NCBI Taxonomy" id="879969"/>
    <lineage>
        <taxon>Bacteria</taxon>
        <taxon>Pseudomonadati</taxon>
        <taxon>Bacteroidota</taxon>
        <taxon>Bacteroidia</taxon>
        <taxon>Bacteroidales</taxon>
        <taxon>Porphyromonadaceae</taxon>
        <taxon>Macellibacteroides</taxon>
    </lineage>
</organism>
<name>A0A8E2A297_9PORP</name>